<dbReference type="KEGG" id="agl:PYTT_0053"/>
<evidence type="ECO:0000313" key="1">
    <source>
        <dbReference type="EMBL" id="SEH69722.1"/>
    </source>
</evidence>
<accession>A0A1C7PE97</accession>
<gene>
    <name evidence="1" type="ORF">PYTT_0053</name>
</gene>
<name>A0A1C7PE97_9BACT</name>
<dbReference type="EMBL" id="LT629973">
    <property type="protein sequence ID" value="SEH69722.1"/>
    <property type="molecule type" value="Genomic_DNA"/>
</dbReference>
<dbReference type="AlphaFoldDB" id="A0A1C7PE97"/>
<evidence type="ECO:0000313" key="2">
    <source>
        <dbReference type="Proteomes" id="UP000176204"/>
    </source>
</evidence>
<proteinExistence type="predicted"/>
<dbReference type="RefSeq" id="WP_067772030.1">
    <property type="nucleotide sequence ID" value="NZ_LIGX01000002.1"/>
</dbReference>
<organism evidence="1 2">
    <name type="scientific">Akkermansia glycaniphila</name>
    <dbReference type="NCBI Taxonomy" id="1679444"/>
    <lineage>
        <taxon>Bacteria</taxon>
        <taxon>Pseudomonadati</taxon>
        <taxon>Verrucomicrobiota</taxon>
        <taxon>Verrucomicrobiia</taxon>
        <taxon>Verrucomicrobiales</taxon>
        <taxon>Akkermansiaceae</taxon>
        <taxon>Akkermansia</taxon>
    </lineage>
</organism>
<sequence length="82" mass="8857">MAPRRWIVRVSGVGGESRCHAQGDAFAHEVPETAATHAYELESSAVSVSCFPAANREDSGGNIRTMHAEGKFRRETDRRAGG</sequence>
<reference evidence="2" key="1">
    <citation type="submission" date="2016-09" db="EMBL/GenBank/DDBJ databases">
        <authorList>
            <person name="Koehorst J."/>
        </authorList>
    </citation>
    <scope>NUCLEOTIDE SEQUENCE [LARGE SCALE GENOMIC DNA]</scope>
</reference>
<keyword evidence="2" id="KW-1185">Reference proteome</keyword>
<dbReference type="STRING" id="1679444.PYTT_0053"/>
<protein>
    <submittedName>
        <fullName evidence="1">Uncharacterized protein</fullName>
    </submittedName>
</protein>
<dbReference type="Proteomes" id="UP000176204">
    <property type="component" value="Chromosome I"/>
</dbReference>